<accession>A0A7D4PQS4</accession>
<proteinExistence type="predicted"/>
<organism evidence="3 4">
    <name type="scientific">Aquiluna borgnonia</name>
    <dbReference type="NCBI Taxonomy" id="2499157"/>
    <lineage>
        <taxon>Bacteria</taxon>
        <taxon>Bacillati</taxon>
        <taxon>Actinomycetota</taxon>
        <taxon>Actinomycetes</taxon>
        <taxon>Micrococcales</taxon>
        <taxon>Microbacteriaceae</taxon>
        <taxon>Luna cluster</taxon>
        <taxon>Luna-1 subcluster</taxon>
        <taxon>Aquiluna</taxon>
    </lineage>
</organism>
<keyword evidence="2" id="KW-0812">Transmembrane</keyword>
<keyword evidence="1" id="KW-0175">Coiled coil</keyword>
<dbReference type="Pfam" id="PF06103">
    <property type="entry name" value="DUF948"/>
    <property type="match status" value="1"/>
</dbReference>
<reference evidence="3 4" key="1">
    <citation type="submission" date="2020-05" db="EMBL/GenBank/DDBJ databases">
        <title>Aquirufa sp. strain 15G-AUS-rot a new Aquirufa species.</title>
        <authorList>
            <person name="Pitt A."/>
            <person name="Hahn M.W."/>
        </authorList>
    </citation>
    <scope>NUCLEOTIDE SEQUENCE [LARGE SCALE GENOMIC DNA]</scope>
    <source>
        <strain evidence="3 4">15G-AUS-rot</strain>
    </source>
</reference>
<dbReference type="KEGG" id="aqg:HRU87_03515"/>
<keyword evidence="4" id="KW-1185">Reference proteome</keyword>
<evidence type="ECO:0000256" key="2">
    <source>
        <dbReference type="SAM" id="Phobius"/>
    </source>
</evidence>
<dbReference type="EMBL" id="CP054056">
    <property type="protein sequence ID" value="QKJ25261.1"/>
    <property type="molecule type" value="Genomic_DNA"/>
</dbReference>
<sequence>MSGGEVVGIIFALSFAVLVLFIGFPLVKLGKVLDESARTIKSLNAELEPMLQEARVTMAEANKQLKRIDAITEDVEQVTENINGLVAVFTASIGGPLTKLFGVTKGLFTVMGKRR</sequence>
<dbReference type="AlphaFoldDB" id="A0A7D4PQS4"/>
<feature type="coiled-coil region" evidence="1">
    <location>
        <begin position="51"/>
        <end position="81"/>
    </location>
</feature>
<evidence type="ECO:0000313" key="4">
    <source>
        <dbReference type="Proteomes" id="UP000501003"/>
    </source>
</evidence>
<dbReference type="InterPro" id="IPR009293">
    <property type="entry name" value="UPF0478"/>
</dbReference>
<keyword evidence="2" id="KW-1133">Transmembrane helix</keyword>
<evidence type="ECO:0000256" key="1">
    <source>
        <dbReference type="SAM" id="Coils"/>
    </source>
</evidence>
<protein>
    <submittedName>
        <fullName evidence="3">DUF948 domain-containing protein</fullName>
    </submittedName>
</protein>
<keyword evidence="2" id="KW-0472">Membrane</keyword>
<dbReference type="Proteomes" id="UP000501003">
    <property type="component" value="Chromosome"/>
</dbReference>
<feature type="transmembrane region" description="Helical" evidence="2">
    <location>
        <begin position="6"/>
        <end position="27"/>
    </location>
</feature>
<dbReference type="RefSeq" id="WP_173493558.1">
    <property type="nucleotide sequence ID" value="NZ_CP054056.1"/>
</dbReference>
<name>A0A7D4PQS4_9MICO</name>
<gene>
    <name evidence="3" type="ORF">HRU87_03515</name>
</gene>
<evidence type="ECO:0000313" key="3">
    <source>
        <dbReference type="EMBL" id="QKJ25261.1"/>
    </source>
</evidence>